<proteinExistence type="predicted"/>
<dbReference type="GO" id="GO:0005739">
    <property type="term" value="C:mitochondrion"/>
    <property type="evidence" value="ECO:0007669"/>
    <property type="project" value="UniProtKB-SubCell"/>
</dbReference>
<keyword evidence="3" id="KW-1015">Disulfide bond</keyword>
<name>A0ABD1YFR0_9MARC</name>
<evidence type="ECO:0000256" key="2">
    <source>
        <dbReference type="ARBA" id="ARBA00023128"/>
    </source>
</evidence>
<dbReference type="SUPFAM" id="SSF47694">
    <property type="entry name" value="Cytochrome c oxidase subunit h"/>
    <property type="match status" value="1"/>
</dbReference>
<dbReference type="InterPro" id="IPR048280">
    <property type="entry name" value="COX6B-like"/>
</dbReference>
<gene>
    <name evidence="5" type="ORF">R1flu_013920</name>
</gene>
<dbReference type="AlphaFoldDB" id="A0ABD1YFR0"/>
<feature type="compositionally biased region" description="Acidic residues" evidence="4">
    <location>
        <begin position="39"/>
        <end position="55"/>
    </location>
</feature>
<keyword evidence="6" id="KW-1185">Reference proteome</keyword>
<dbReference type="CDD" id="cd00926">
    <property type="entry name" value="Cyt_c_Oxidase_VIb"/>
    <property type="match status" value="1"/>
</dbReference>
<evidence type="ECO:0000256" key="1">
    <source>
        <dbReference type="ARBA" id="ARBA00004173"/>
    </source>
</evidence>
<feature type="region of interest" description="Disordered" evidence="4">
    <location>
        <begin position="39"/>
        <end position="60"/>
    </location>
</feature>
<organism evidence="5 6">
    <name type="scientific">Riccia fluitans</name>
    <dbReference type="NCBI Taxonomy" id="41844"/>
    <lineage>
        <taxon>Eukaryota</taxon>
        <taxon>Viridiplantae</taxon>
        <taxon>Streptophyta</taxon>
        <taxon>Embryophyta</taxon>
        <taxon>Marchantiophyta</taxon>
        <taxon>Marchantiopsida</taxon>
        <taxon>Marchantiidae</taxon>
        <taxon>Marchantiales</taxon>
        <taxon>Ricciaceae</taxon>
        <taxon>Riccia</taxon>
    </lineage>
</organism>
<dbReference type="EMBL" id="JBHFFA010000004">
    <property type="protein sequence ID" value="KAL2629234.1"/>
    <property type="molecule type" value="Genomic_DNA"/>
</dbReference>
<dbReference type="Proteomes" id="UP001605036">
    <property type="component" value="Unassembled WGS sequence"/>
</dbReference>
<evidence type="ECO:0000256" key="3">
    <source>
        <dbReference type="ARBA" id="ARBA00023157"/>
    </source>
</evidence>
<evidence type="ECO:0008006" key="7">
    <source>
        <dbReference type="Google" id="ProtNLM"/>
    </source>
</evidence>
<dbReference type="Pfam" id="PF02297">
    <property type="entry name" value="COX6B"/>
    <property type="match status" value="1"/>
</dbReference>
<comment type="caution">
    <text evidence="5">The sequence shown here is derived from an EMBL/GenBank/DDBJ whole genome shotgun (WGS) entry which is preliminary data.</text>
</comment>
<evidence type="ECO:0000256" key="4">
    <source>
        <dbReference type="SAM" id="MobiDB-lite"/>
    </source>
</evidence>
<dbReference type="PANTHER" id="PTHR46281">
    <property type="entry name" value="CYTOCHROME C OXIDASE SUBUNIT 6B"/>
    <property type="match status" value="1"/>
</dbReference>
<protein>
    <recommendedName>
        <fullName evidence="7">Cytochrome c oxidase subunit 6b-1</fullName>
    </recommendedName>
</protein>
<accession>A0ABD1YFR0</accession>
<reference evidence="5 6" key="1">
    <citation type="submission" date="2024-09" db="EMBL/GenBank/DDBJ databases">
        <title>Chromosome-scale assembly of Riccia fluitans.</title>
        <authorList>
            <person name="Paukszto L."/>
            <person name="Sawicki J."/>
            <person name="Karawczyk K."/>
            <person name="Piernik-Szablinska J."/>
            <person name="Szczecinska M."/>
            <person name="Mazdziarz M."/>
        </authorList>
    </citation>
    <scope>NUCLEOTIDE SEQUENCE [LARGE SCALE GENOMIC DNA]</scope>
    <source>
        <strain evidence="5">Rf_01</strain>
        <tissue evidence="5">Aerial parts of the thallus</tissue>
    </source>
</reference>
<dbReference type="Gene3D" id="1.10.10.140">
    <property type="entry name" value="Cytochrome c oxidase, subunit VIb"/>
    <property type="match status" value="1"/>
</dbReference>
<dbReference type="PROSITE" id="PS51808">
    <property type="entry name" value="CHCH"/>
    <property type="match status" value="1"/>
</dbReference>
<evidence type="ECO:0000313" key="6">
    <source>
        <dbReference type="Proteomes" id="UP001605036"/>
    </source>
</evidence>
<dbReference type="GO" id="GO:0016020">
    <property type="term" value="C:membrane"/>
    <property type="evidence" value="ECO:0007669"/>
    <property type="project" value="UniProtKB-ARBA"/>
</dbReference>
<comment type="subcellular location">
    <subcellularLocation>
        <location evidence="1">Mitochondrion</location>
    </subcellularLocation>
</comment>
<dbReference type="InterPro" id="IPR036549">
    <property type="entry name" value="CX6/COA6-like_sf"/>
</dbReference>
<sequence>MGNNVVMAESAATVYEEPDTAIEQDTEPEEIELEEIVEDVKEEETEPEAEQEEEAPSSKITVDDVKTAPMDYRFPTTNQAKHCFTRYNEFHKCIADKGEDASECQKYAKFYRSLCPGEWIDKWNEQRENGTYVGRY</sequence>
<keyword evidence="2" id="KW-0496">Mitochondrion</keyword>
<evidence type="ECO:0000313" key="5">
    <source>
        <dbReference type="EMBL" id="KAL2629234.1"/>
    </source>
</evidence>
<dbReference type="InterPro" id="IPR003213">
    <property type="entry name" value="Cyt_c_oxidase_su6B"/>
</dbReference>
<dbReference type="PANTHER" id="PTHR46281:SF8">
    <property type="entry name" value="CYTOCHROME C OXIDASE SUBUNIT 12, MITOCHONDRIAL"/>
    <property type="match status" value="1"/>
</dbReference>